<dbReference type="RefSeq" id="WP_155041147.1">
    <property type="nucleotide sequence ID" value="NZ_WMIG01000013.1"/>
</dbReference>
<keyword evidence="2" id="KW-1185">Reference proteome</keyword>
<evidence type="ECO:0000313" key="2">
    <source>
        <dbReference type="Proteomes" id="UP000449846"/>
    </source>
</evidence>
<dbReference type="OrthoDB" id="8607203at2"/>
<dbReference type="EMBL" id="WMIG01000013">
    <property type="protein sequence ID" value="MTH61206.1"/>
    <property type="molecule type" value="Genomic_DNA"/>
</dbReference>
<accession>A0A844HMW0</accession>
<dbReference type="Pfam" id="PF05939">
    <property type="entry name" value="Phage_min_tail"/>
    <property type="match status" value="1"/>
</dbReference>
<evidence type="ECO:0000313" key="1">
    <source>
        <dbReference type="EMBL" id="MTH61206.1"/>
    </source>
</evidence>
<gene>
    <name evidence="1" type="ORF">GL300_18505</name>
</gene>
<organism evidence="1 2">
    <name type="scientific">Paracoccus litorisediminis</name>
    <dbReference type="NCBI Taxonomy" id="2006130"/>
    <lineage>
        <taxon>Bacteria</taxon>
        <taxon>Pseudomonadati</taxon>
        <taxon>Pseudomonadota</taxon>
        <taxon>Alphaproteobacteria</taxon>
        <taxon>Rhodobacterales</taxon>
        <taxon>Paracoccaceae</taxon>
        <taxon>Paracoccus</taxon>
    </lineage>
</organism>
<comment type="caution">
    <text evidence="1">The sequence shown here is derived from an EMBL/GenBank/DDBJ whole genome shotgun (WGS) entry which is preliminary data.</text>
</comment>
<dbReference type="InterPro" id="IPR010265">
    <property type="entry name" value="Phage_lambda_TipM"/>
</dbReference>
<dbReference type="AlphaFoldDB" id="A0A844HMW0"/>
<reference evidence="1 2" key="1">
    <citation type="submission" date="2019-11" db="EMBL/GenBank/DDBJ databases">
        <authorList>
            <person name="Dong K."/>
        </authorList>
    </citation>
    <scope>NUCLEOTIDE SEQUENCE [LARGE SCALE GENOMIC DNA]</scope>
    <source>
        <strain evidence="1 2">NBRC 112902</strain>
    </source>
</reference>
<dbReference type="Proteomes" id="UP000449846">
    <property type="component" value="Unassembled WGS sequence"/>
</dbReference>
<sequence>MPLNTFNPPVRPSMGTGIAPEVTLRKAQFGDGYTQNSPAGLNHIRQVVTLKWETMSLAEARQIETFLIGQGGYIPFYYTLNGESTPRKWTCESWALTDGHPSKIQATFRENFTTAT</sequence>
<protein>
    <submittedName>
        <fullName evidence="1">Phage tail protein</fullName>
    </submittedName>
</protein>
<name>A0A844HMW0_9RHOB</name>
<proteinExistence type="predicted"/>